<accession>A0ACA9SQN3</accession>
<keyword evidence="2" id="KW-1185">Reference proteome</keyword>
<comment type="caution">
    <text evidence="1">The sequence shown here is derived from an EMBL/GenBank/DDBJ whole genome shotgun (WGS) entry which is preliminary data.</text>
</comment>
<name>A0ACA9SQN3_9GLOM</name>
<gene>
    <name evidence="1" type="ORF">RPERSI_LOCUS33473</name>
</gene>
<evidence type="ECO:0000313" key="2">
    <source>
        <dbReference type="Proteomes" id="UP000789920"/>
    </source>
</evidence>
<proteinExistence type="predicted"/>
<organism evidence="1 2">
    <name type="scientific">Racocetra persica</name>
    <dbReference type="NCBI Taxonomy" id="160502"/>
    <lineage>
        <taxon>Eukaryota</taxon>
        <taxon>Fungi</taxon>
        <taxon>Fungi incertae sedis</taxon>
        <taxon>Mucoromycota</taxon>
        <taxon>Glomeromycotina</taxon>
        <taxon>Glomeromycetes</taxon>
        <taxon>Diversisporales</taxon>
        <taxon>Gigasporaceae</taxon>
        <taxon>Racocetra</taxon>
    </lineage>
</organism>
<reference evidence="1" key="1">
    <citation type="submission" date="2021-06" db="EMBL/GenBank/DDBJ databases">
        <authorList>
            <person name="Kallberg Y."/>
            <person name="Tangrot J."/>
            <person name="Rosling A."/>
        </authorList>
    </citation>
    <scope>NUCLEOTIDE SEQUENCE</scope>
    <source>
        <strain evidence="1">MA461A</strain>
    </source>
</reference>
<sequence length="113" mass="13527">SEFSDVLIDQVLTKRKWTLAFNLCRKESTHQLLLEYLSSDDLQYETAYFIECLNDYNDLFLIENMNVEKANEVWDNAIKSLDETQFSTRQQILEFVICVIYKELNEINEIYRP</sequence>
<evidence type="ECO:0000313" key="1">
    <source>
        <dbReference type="EMBL" id="CAG8845020.1"/>
    </source>
</evidence>
<dbReference type="EMBL" id="CAJVQC010144956">
    <property type="protein sequence ID" value="CAG8845020.1"/>
    <property type="molecule type" value="Genomic_DNA"/>
</dbReference>
<feature type="non-terminal residue" evidence="1">
    <location>
        <position position="1"/>
    </location>
</feature>
<dbReference type="Proteomes" id="UP000789920">
    <property type="component" value="Unassembled WGS sequence"/>
</dbReference>
<feature type="non-terminal residue" evidence="1">
    <location>
        <position position="113"/>
    </location>
</feature>
<protein>
    <submittedName>
        <fullName evidence="1">36864_t:CDS:1</fullName>
    </submittedName>
</protein>